<gene>
    <name evidence="2" type="ORF">BSQ44_14210</name>
</gene>
<feature type="transmembrane region" description="Helical" evidence="1">
    <location>
        <begin position="44"/>
        <end position="71"/>
    </location>
</feature>
<organism evidence="2 3">
    <name type="scientific">Aquibium oceanicum</name>
    <dbReference type="NCBI Taxonomy" id="1670800"/>
    <lineage>
        <taxon>Bacteria</taxon>
        <taxon>Pseudomonadati</taxon>
        <taxon>Pseudomonadota</taxon>
        <taxon>Alphaproteobacteria</taxon>
        <taxon>Hyphomicrobiales</taxon>
        <taxon>Phyllobacteriaceae</taxon>
        <taxon>Aquibium</taxon>
    </lineage>
</organism>
<protein>
    <recommendedName>
        <fullName evidence="4">Transmembrane protein</fullName>
    </recommendedName>
</protein>
<dbReference type="Proteomes" id="UP000182840">
    <property type="component" value="Chromosome"/>
</dbReference>
<dbReference type="STRING" id="1670800.BSQ44_14210"/>
<sequence length="162" mass="17654">MPPSPRSWTSAVLHLVIESIVWSGLMAASAAFSVWRYDWQDGMAILSVAVLFALGGVLAYAPAIVAAGFVAGKRRPETRFATYLVALATATIGATALLFGLYYRSYYAEWHGPALSVEWTYQLVFTVAAAVYHFCVLGIRLFLPIGFPALLAVSLWYGARAR</sequence>
<dbReference type="RefSeq" id="WP_072605282.1">
    <property type="nucleotide sequence ID" value="NZ_CP018171.1"/>
</dbReference>
<dbReference type="AlphaFoldDB" id="A0A1L3SSH5"/>
<name>A0A1L3SSH5_9HYPH</name>
<evidence type="ECO:0000313" key="3">
    <source>
        <dbReference type="Proteomes" id="UP000182840"/>
    </source>
</evidence>
<feature type="transmembrane region" description="Helical" evidence="1">
    <location>
        <begin position="12"/>
        <end position="32"/>
    </location>
</feature>
<dbReference type="KEGG" id="meso:BSQ44_14210"/>
<keyword evidence="1" id="KW-0472">Membrane</keyword>
<evidence type="ECO:0000313" key="2">
    <source>
        <dbReference type="EMBL" id="APH72383.1"/>
    </source>
</evidence>
<feature type="transmembrane region" description="Helical" evidence="1">
    <location>
        <begin position="123"/>
        <end position="156"/>
    </location>
</feature>
<keyword evidence="3" id="KW-1185">Reference proteome</keyword>
<accession>A0A1L3SSH5</accession>
<feature type="transmembrane region" description="Helical" evidence="1">
    <location>
        <begin position="83"/>
        <end position="103"/>
    </location>
</feature>
<keyword evidence="1" id="KW-1133">Transmembrane helix</keyword>
<proteinExistence type="predicted"/>
<evidence type="ECO:0000256" key="1">
    <source>
        <dbReference type="SAM" id="Phobius"/>
    </source>
</evidence>
<dbReference type="EMBL" id="CP018171">
    <property type="protein sequence ID" value="APH72383.1"/>
    <property type="molecule type" value="Genomic_DNA"/>
</dbReference>
<reference evidence="3" key="1">
    <citation type="submission" date="2016-11" db="EMBL/GenBank/DDBJ databases">
        <title>Mesorhizobium oceanicum sp. nov., isolated from deep seawater in South China Sea.</title>
        <authorList>
            <person name="Fu G.-Y."/>
        </authorList>
    </citation>
    <scope>NUCLEOTIDE SEQUENCE [LARGE SCALE GENOMIC DNA]</scope>
    <source>
        <strain evidence="3">B7</strain>
    </source>
</reference>
<evidence type="ECO:0008006" key="4">
    <source>
        <dbReference type="Google" id="ProtNLM"/>
    </source>
</evidence>
<keyword evidence="1" id="KW-0812">Transmembrane</keyword>